<evidence type="ECO:0000313" key="2">
    <source>
        <dbReference type="EMBL" id="RKH03870.1"/>
    </source>
</evidence>
<proteinExistence type="predicted"/>
<keyword evidence="1" id="KW-1133">Transmembrane helix</keyword>
<accession>A0A3A8K726</accession>
<feature type="transmembrane region" description="Helical" evidence="1">
    <location>
        <begin position="20"/>
        <end position="38"/>
    </location>
</feature>
<keyword evidence="1" id="KW-0812">Transmembrane</keyword>
<feature type="non-terminal residue" evidence="2">
    <location>
        <position position="50"/>
    </location>
</feature>
<dbReference type="AlphaFoldDB" id="A0A3A8K726"/>
<evidence type="ECO:0000256" key="1">
    <source>
        <dbReference type="SAM" id="Phobius"/>
    </source>
</evidence>
<name>A0A3A8K726_9BACT</name>
<comment type="caution">
    <text evidence="2">The sequence shown here is derived from an EMBL/GenBank/DDBJ whole genome shotgun (WGS) entry which is preliminary data.</text>
</comment>
<reference evidence="3" key="1">
    <citation type="submission" date="2018-09" db="EMBL/GenBank/DDBJ databases">
        <authorList>
            <person name="Livingstone P.G."/>
            <person name="Whitworth D.E."/>
        </authorList>
    </citation>
    <scope>NUCLEOTIDE SEQUENCE [LARGE SCALE GENOMIC DNA]</scope>
    <source>
        <strain evidence="3">CA043D</strain>
    </source>
</reference>
<dbReference type="EMBL" id="RAWE01000035">
    <property type="protein sequence ID" value="RKH03870.1"/>
    <property type="molecule type" value="Genomic_DNA"/>
</dbReference>
<organism evidence="2 3">
    <name type="scientific">Corallococcus carmarthensis</name>
    <dbReference type="NCBI Taxonomy" id="2316728"/>
    <lineage>
        <taxon>Bacteria</taxon>
        <taxon>Pseudomonadati</taxon>
        <taxon>Myxococcota</taxon>
        <taxon>Myxococcia</taxon>
        <taxon>Myxococcales</taxon>
        <taxon>Cystobacterineae</taxon>
        <taxon>Myxococcaceae</taxon>
        <taxon>Corallococcus</taxon>
    </lineage>
</organism>
<keyword evidence="3" id="KW-1185">Reference proteome</keyword>
<protein>
    <submittedName>
        <fullName evidence="2">DUF3014 domain-containing protein</fullName>
    </submittedName>
</protein>
<keyword evidence="1" id="KW-0472">Membrane</keyword>
<dbReference type="Proteomes" id="UP000268313">
    <property type="component" value="Unassembled WGS sequence"/>
</dbReference>
<sequence>MSPSENAPLPPSPVRSMRWPLGIAAVVALLAGTSFFVLRTSEPPPAPPPE</sequence>
<gene>
    <name evidence="2" type="ORF">D7X32_12800</name>
</gene>
<evidence type="ECO:0000313" key="3">
    <source>
        <dbReference type="Proteomes" id="UP000268313"/>
    </source>
</evidence>